<dbReference type="Proteomes" id="UP000078284">
    <property type="component" value="Chromosome 5"/>
</dbReference>
<accession>A0A178UCV8</accession>
<sequence length="39" mass="4672">MMRKRGETPEKNLNFYFYQTIRPKKDLLVSTSPYYPTSA</sequence>
<dbReference type="AlphaFoldDB" id="A0A178UCV8"/>
<gene>
    <name evidence="1" type="ordered locus">AXX17_At5g12630</name>
</gene>
<name>A0A178UCV8_ARATH</name>
<proteinExistence type="predicted"/>
<dbReference type="EMBL" id="LUHQ01000005">
    <property type="protein sequence ID" value="OAO91460.1"/>
    <property type="molecule type" value="Genomic_DNA"/>
</dbReference>
<comment type="caution">
    <text evidence="1">The sequence shown here is derived from an EMBL/GenBank/DDBJ whole genome shotgun (WGS) entry which is preliminary data.</text>
</comment>
<evidence type="ECO:0000313" key="1">
    <source>
        <dbReference type="EMBL" id="OAO91460.1"/>
    </source>
</evidence>
<organism evidence="1 2">
    <name type="scientific">Arabidopsis thaliana</name>
    <name type="common">Mouse-ear cress</name>
    <dbReference type="NCBI Taxonomy" id="3702"/>
    <lineage>
        <taxon>Eukaryota</taxon>
        <taxon>Viridiplantae</taxon>
        <taxon>Streptophyta</taxon>
        <taxon>Embryophyta</taxon>
        <taxon>Tracheophyta</taxon>
        <taxon>Spermatophyta</taxon>
        <taxon>Magnoliopsida</taxon>
        <taxon>eudicotyledons</taxon>
        <taxon>Gunneridae</taxon>
        <taxon>Pentapetalae</taxon>
        <taxon>rosids</taxon>
        <taxon>malvids</taxon>
        <taxon>Brassicales</taxon>
        <taxon>Brassicaceae</taxon>
        <taxon>Camelineae</taxon>
        <taxon>Arabidopsis</taxon>
    </lineage>
</organism>
<protein>
    <submittedName>
        <fullName evidence="1">TIFY9</fullName>
    </submittedName>
</protein>
<reference evidence="2" key="1">
    <citation type="journal article" date="2016" name="Proc. Natl. Acad. Sci. U.S.A.">
        <title>Chromosome-level assembly of Arabidopsis thaliana Ler reveals the extent of translocation and inversion polymorphisms.</title>
        <authorList>
            <person name="Zapata L."/>
            <person name="Ding J."/>
            <person name="Willing E.M."/>
            <person name="Hartwig B."/>
            <person name="Bezdan D."/>
            <person name="Jiao W.B."/>
            <person name="Patel V."/>
            <person name="Velikkakam James G."/>
            <person name="Koornneef M."/>
            <person name="Ossowski S."/>
            <person name="Schneeberger K."/>
        </authorList>
    </citation>
    <scope>NUCLEOTIDE SEQUENCE [LARGE SCALE GENOMIC DNA]</scope>
    <source>
        <strain evidence="2">cv. Landsberg erecta</strain>
    </source>
</reference>
<evidence type="ECO:0000313" key="2">
    <source>
        <dbReference type="Proteomes" id="UP000078284"/>
    </source>
</evidence>